<keyword evidence="4" id="KW-1185">Reference proteome</keyword>
<dbReference type="OrthoDB" id="5765005at2"/>
<dbReference type="RefSeq" id="WP_126756523.1">
    <property type="nucleotide sequence ID" value="NZ_PIPQ01000001.1"/>
</dbReference>
<reference evidence="3 4" key="1">
    <citation type="journal article" date="2011" name="Front. Microbiol.">
        <title>Genomic signatures of strain selection and enhancement in Bacillus atrophaeus var. globigii, a historical biowarfare simulant.</title>
        <authorList>
            <person name="Gibbons H.S."/>
            <person name="Broomall S.M."/>
            <person name="McNew L.A."/>
            <person name="Daligault H."/>
            <person name="Chapman C."/>
            <person name="Bruce D."/>
            <person name="Karavis M."/>
            <person name="Krepps M."/>
            <person name="McGregor P.A."/>
            <person name="Hong C."/>
            <person name="Park K.H."/>
            <person name="Akmal A."/>
            <person name="Feldman A."/>
            <person name="Lin J.S."/>
            <person name="Chang W.E."/>
            <person name="Higgs B.W."/>
            <person name="Demirev P."/>
            <person name="Lindquist J."/>
            <person name="Liem A."/>
            <person name="Fochler E."/>
            <person name="Read T.D."/>
            <person name="Tapia R."/>
            <person name="Johnson S."/>
            <person name="Bishop-Lilly K.A."/>
            <person name="Detter C."/>
            <person name="Han C."/>
            <person name="Sozhamannan S."/>
            <person name="Rosenzweig C.N."/>
            <person name="Skowronski E.W."/>
        </authorList>
    </citation>
    <scope>NUCLEOTIDE SEQUENCE [LARGE SCALE GENOMIC DNA]</scope>
    <source>
        <strain evidence="3 4">AIT1</strain>
    </source>
</reference>
<sequence length="179" mass="20745">MQNWQWRYDTANEALCAIMDNGIEQPLVFKKKHFRNDMPALCDFTLDDANLHSTLLEYQETQEGTAPSDFFLVALHGAAIARFGKALMAQSWHFQTNTLEEWPVNHLYCRLKSGFEEKSFIIVSQDHRSSLCMLLDDTFEIGANKVMKRFDVVRVLNDRLFSHPCHPVAETPNHWQELA</sequence>
<feature type="domain" description="Cell-division protein ZapC C-terminal" evidence="1">
    <location>
        <begin position="87"/>
        <end position="162"/>
    </location>
</feature>
<dbReference type="InterPro" id="IPR048372">
    <property type="entry name" value="ZapC_C"/>
</dbReference>
<evidence type="ECO:0000259" key="1">
    <source>
        <dbReference type="Pfam" id="PF07126"/>
    </source>
</evidence>
<dbReference type="AlphaFoldDB" id="A0A432X9Y6"/>
<comment type="caution">
    <text evidence="3">The sequence shown here is derived from an EMBL/GenBank/DDBJ whole genome shotgun (WGS) entry which is preliminary data.</text>
</comment>
<dbReference type="Pfam" id="PF21083">
    <property type="entry name" value="ZapC_N"/>
    <property type="match status" value="1"/>
</dbReference>
<dbReference type="EMBL" id="PIPQ01000001">
    <property type="protein sequence ID" value="RUO44126.1"/>
    <property type="molecule type" value="Genomic_DNA"/>
</dbReference>
<feature type="domain" description="Cell-division protein ZapC N-terminal" evidence="2">
    <location>
        <begin position="2"/>
        <end position="85"/>
    </location>
</feature>
<protein>
    <recommendedName>
        <fullName evidence="5">Cell division protein ZapC</fullName>
    </recommendedName>
</protein>
<dbReference type="Proteomes" id="UP000286976">
    <property type="component" value="Unassembled WGS sequence"/>
</dbReference>
<name>A0A432X9Y6_9GAMM</name>
<evidence type="ECO:0008006" key="5">
    <source>
        <dbReference type="Google" id="ProtNLM"/>
    </source>
</evidence>
<dbReference type="Pfam" id="PF07126">
    <property type="entry name" value="ZapC_C"/>
    <property type="match status" value="1"/>
</dbReference>
<proteinExistence type="predicted"/>
<gene>
    <name evidence="3" type="ORF">CWE15_02865</name>
</gene>
<evidence type="ECO:0000259" key="2">
    <source>
        <dbReference type="Pfam" id="PF21083"/>
    </source>
</evidence>
<evidence type="ECO:0000313" key="4">
    <source>
        <dbReference type="Proteomes" id="UP000286976"/>
    </source>
</evidence>
<evidence type="ECO:0000313" key="3">
    <source>
        <dbReference type="EMBL" id="RUO44126.1"/>
    </source>
</evidence>
<accession>A0A432X9Y6</accession>
<organism evidence="3 4">
    <name type="scientific">Aliidiomarina taiwanensis</name>
    <dbReference type="NCBI Taxonomy" id="946228"/>
    <lineage>
        <taxon>Bacteria</taxon>
        <taxon>Pseudomonadati</taxon>
        <taxon>Pseudomonadota</taxon>
        <taxon>Gammaproteobacteria</taxon>
        <taxon>Alteromonadales</taxon>
        <taxon>Idiomarinaceae</taxon>
        <taxon>Aliidiomarina</taxon>
    </lineage>
</organism>
<dbReference type="InterPro" id="IPR048373">
    <property type="entry name" value="ZapC_N"/>
</dbReference>